<sequence>MEIPKLDLNFLTKTQEPTEFINDSSFKKTKKRQFLDFKATSGLHIPDQPLKLASSNNTTKEAHHRHMPKDFCKIDTLSTEFAESINDFIKGNSLESHPDLNKMNNLLKDPASRSITLSRTYKKPPPYQDSSKSSESKKLSNINSMLEKLGYNYIEEGDYDKMAEVLADVLGGYSKLSKPFTTKNQSKDLIVSTDRPWSRSISPIGRKDEDLKFPIPTDPIEIWDSAKLINEEKIFGSFLKRKFDPESESDVKIMGIIVFYEEQMKVYQKIMRNREDIMINDSNEEAWKEKIKGLEEKIEILKENNGKLINEINNLEKGSEEEGITQKICEIFSCKCEDLISIAEGCQEIFEKYNKINAVVADIYSEFHEKSAPDDVILALKEILEKIFDLKTQISQKNIFKSQIIKTLEIKKTATDSEIIQSCKSLPYFKQLFDVEGDVMKEIDSLFLIIKNFQSFAQFIRRGFDLSQDTSITEVLNILREKLYNQ</sequence>
<dbReference type="AlphaFoldDB" id="A0AAU9INZ0"/>
<evidence type="ECO:0000256" key="1">
    <source>
        <dbReference type="SAM" id="Coils"/>
    </source>
</evidence>
<keyword evidence="1" id="KW-0175">Coiled coil</keyword>
<proteinExistence type="predicted"/>
<name>A0AAU9INZ0_9CILI</name>
<accession>A0AAU9INZ0</accession>
<gene>
    <name evidence="3" type="ORF">BSTOLATCC_MIC12662</name>
</gene>
<feature type="coiled-coil region" evidence="1">
    <location>
        <begin position="284"/>
        <end position="318"/>
    </location>
</feature>
<dbReference type="EMBL" id="CAJZBQ010000013">
    <property type="protein sequence ID" value="CAG9314877.1"/>
    <property type="molecule type" value="Genomic_DNA"/>
</dbReference>
<reference evidence="3" key="1">
    <citation type="submission" date="2021-09" db="EMBL/GenBank/DDBJ databases">
        <authorList>
            <consortium name="AG Swart"/>
            <person name="Singh M."/>
            <person name="Singh A."/>
            <person name="Seah K."/>
            <person name="Emmerich C."/>
        </authorList>
    </citation>
    <scope>NUCLEOTIDE SEQUENCE</scope>
    <source>
        <strain evidence="3">ATCC30299</strain>
    </source>
</reference>
<protein>
    <submittedName>
        <fullName evidence="3">Uncharacterized protein</fullName>
    </submittedName>
</protein>
<comment type="caution">
    <text evidence="3">The sequence shown here is derived from an EMBL/GenBank/DDBJ whole genome shotgun (WGS) entry which is preliminary data.</text>
</comment>
<evidence type="ECO:0000256" key="2">
    <source>
        <dbReference type="SAM" id="MobiDB-lite"/>
    </source>
</evidence>
<keyword evidence="4" id="KW-1185">Reference proteome</keyword>
<dbReference type="Proteomes" id="UP001162131">
    <property type="component" value="Unassembled WGS sequence"/>
</dbReference>
<evidence type="ECO:0000313" key="3">
    <source>
        <dbReference type="EMBL" id="CAG9314877.1"/>
    </source>
</evidence>
<feature type="region of interest" description="Disordered" evidence="2">
    <location>
        <begin position="114"/>
        <end position="138"/>
    </location>
</feature>
<organism evidence="3 4">
    <name type="scientific">Blepharisma stoltei</name>
    <dbReference type="NCBI Taxonomy" id="1481888"/>
    <lineage>
        <taxon>Eukaryota</taxon>
        <taxon>Sar</taxon>
        <taxon>Alveolata</taxon>
        <taxon>Ciliophora</taxon>
        <taxon>Postciliodesmatophora</taxon>
        <taxon>Heterotrichea</taxon>
        <taxon>Heterotrichida</taxon>
        <taxon>Blepharismidae</taxon>
        <taxon>Blepharisma</taxon>
    </lineage>
</organism>
<evidence type="ECO:0000313" key="4">
    <source>
        <dbReference type="Proteomes" id="UP001162131"/>
    </source>
</evidence>